<dbReference type="EMBL" id="MOAE01000035">
    <property type="protein sequence ID" value="OIN62828.1"/>
    <property type="molecule type" value="Genomic_DNA"/>
</dbReference>
<dbReference type="CDD" id="cd00093">
    <property type="entry name" value="HTH_XRE"/>
    <property type="match status" value="1"/>
</dbReference>
<dbReference type="AlphaFoldDB" id="A0A1S2VY04"/>
<dbReference type="GO" id="GO:0003677">
    <property type="term" value="F:DNA binding"/>
    <property type="evidence" value="ECO:0007669"/>
    <property type="project" value="InterPro"/>
</dbReference>
<evidence type="ECO:0000313" key="3">
    <source>
        <dbReference type="Proteomes" id="UP000181801"/>
    </source>
</evidence>
<evidence type="ECO:0000259" key="1">
    <source>
        <dbReference type="PROSITE" id="PS50943"/>
    </source>
</evidence>
<name>A0A1S2VY04_BIFLN</name>
<dbReference type="InterPro" id="IPR010982">
    <property type="entry name" value="Lambda_DNA-bd_dom_sf"/>
</dbReference>
<dbReference type="SUPFAM" id="SSF47413">
    <property type="entry name" value="lambda repressor-like DNA-binding domains"/>
    <property type="match status" value="1"/>
</dbReference>
<dbReference type="Gene3D" id="1.10.260.40">
    <property type="entry name" value="lambda repressor-like DNA-binding domains"/>
    <property type="match status" value="1"/>
</dbReference>
<proteinExistence type="predicted"/>
<gene>
    <name evidence="2" type="ORF">BFS26_07300</name>
</gene>
<dbReference type="SMART" id="SM00530">
    <property type="entry name" value="HTH_XRE"/>
    <property type="match status" value="1"/>
</dbReference>
<accession>A0A1S2VY04</accession>
<dbReference type="PROSITE" id="PS50943">
    <property type="entry name" value="HTH_CROC1"/>
    <property type="match status" value="1"/>
</dbReference>
<feature type="domain" description="HTH cro/C1-type" evidence="1">
    <location>
        <begin position="27"/>
        <end position="61"/>
    </location>
</feature>
<sequence length="163" mass="18299">MMGRAEYDYRELAYDLYHSGDELLDQLIEMRRRRGMTQTQLADEMNVSQGYISQIENGKTNMVSLLTDYALEVGARIEYVVEPAEAKPDGSRHYLREEIRAVVNGVASWESGEFTFERQIGRLRVESHASGTNGNDMLGFSLLYVDNDALAPETVAQGEAVPA</sequence>
<evidence type="ECO:0000313" key="2">
    <source>
        <dbReference type="EMBL" id="OIN62828.1"/>
    </source>
</evidence>
<comment type="caution">
    <text evidence="2">The sequence shown here is derived from an EMBL/GenBank/DDBJ whole genome shotgun (WGS) entry which is preliminary data.</text>
</comment>
<dbReference type="Pfam" id="PF01381">
    <property type="entry name" value="HTH_3"/>
    <property type="match status" value="1"/>
</dbReference>
<protein>
    <recommendedName>
        <fullName evidence="1">HTH cro/C1-type domain-containing protein</fullName>
    </recommendedName>
</protein>
<dbReference type="InterPro" id="IPR001387">
    <property type="entry name" value="Cro/C1-type_HTH"/>
</dbReference>
<reference evidence="2 3" key="1">
    <citation type="journal article" date="2016" name="BMC Microbiol.">
        <title>Fucosyllactose and L-fucose utilization of infant Bifidobacterium longum and Bifidobacterium kashiwanohense.</title>
        <authorList>
            <person name="Bunesova V."/>
            <person name="Lacroix C."/>
            <person name="Schwab C."/>
        </authorList>
    </citation>
    <scope>NUCLEOTIDE SEQUENCE [LARGE SCALE GENOMIC DNA]</scope>
    <source>
        <strain evidence="2 3">BSM11-5</strain>
    </source>
</reference>
<dbReference type="Proteomes" id="UP000181801">
    <property type="component" value="Unassembled WGS sequence"/>
</dbReference>
<organism evidence="2 3">
    <name type="scientific">Bifidobacterium longum subsp. suis</name>
    <dbReference type="NCBI Taxonomy" id="1695"/>
    <lineage>
        <taxon>Bacteria</taxon>
        <taxon>Bacillati</taxon>
        <taxon>Actinomycetota</taxon>
        <taxon>Actinomycetes</taxon>
        <taxon>Bifidobacteriales</taxon>
        <taxon>Bifidobacteriaceae</taxon>
        <taxon>Bifidobacterium</taxon>
    </lineage>
</organism>